<proteinExistence type="predicted"/>
<dbReference type="PATRIC" id="fig|1244083.3.peg.1719"/>
<evidence type="ECO:0000256" key="2">
    <source>
        <dbReference type="SAM" id="Phobius"/>
    </source>
</evidence>
<dbReference type="RefSeq" id="WP_009495293.1">
    <property type="nucleotide sequence ID" value="NZ_AMZQ01000009.1"/>
</dbReference>
<evidence type="ECO:0000313" key="4">
    <source>
        <dbReference type="Proteomes" id="UP000011939"/>
    </source>
</evidence>
<feature type="coiled-coil region" evidence="1">
    <location>
        <begin position="456"/>
        <end position="555"/>
    </location>
</feature>
<protein>
    <submittedName>
        <fullName evidence="3">Uncharacterized protein</fullName>
    </submittedName>
</protein>
<organism evidence="3 4">
    <name type="scientific">Campylobacter showae CSUNSWCD</name>
    <dbReference type="NCBI Taxonomy" id="1244083"/>
    <lineage>
        <taxon>Bacteria</taxon>
        <taxon>Pseudomonadati</taxon>
        <taxon>Campylobacterota</taxon>
        <taxon>Epsilonproteobacteria</taxon>
        <taxon>Campylobacterales</taxon>
        <taxon>Campylobacteraceae</taxon>
        <taxon>Campylobacter</taxon>
    </lineage>
</organism>
<feature type="coiled-coil region" evidence="1">
    <location>
        <begin position="1343"/>
        <end position="1388"/>
    </location>
</feature>
<reference evidence="3 4" key="1">
    <citation type="journal article" date="2013" name="Genome Announc.">
        <title>Genome Sequence of Campylobacter showae UNSWCD, Isolated from a Patient with Crohn's Disease.</title>
        <authorList>
            <person name="Tay A.P."/>
            <person name="Kaakoush N.O."/>
            <person name="Deshpande N.P."/>
            <person name="Chen Z."/>
            <person name="Mitchell H."/>
            <person name="Wilkins M.R."/>
        </authorList>
    </citation>
    <scope>NUCLEOTIDE SEQUENCE [LARGE SCALE GENOMIC DNA]</scope>
    <source>
        <strain evidence="3 4">CSUNSWCD</strain>
    </source>
</reference>
<sequence>MADNDVKITITINGETTELKAAKADVEDLAKNVKKADTATAGLKDSFAALALKIGGVAALTAAFKDLVSTGFEANKSFENLQIQLTGLIAANSSNVSSMGRVLDAHEKWNLGMAESEKILNQLNETNAKTKFTLEEITGAFNMFYATSAGQGSREKAVQAMDSIALAAQAVGKNINDLTPMMDSLATGTVIAASEMGSFMKIVGLTNEELKKANENGQVYDYLIEKLAKFKELSGEAGNSYEVALGGVKNEITEIARELTKPMFETVTKGLNDFGKLIKDHKDDIIEFGEDVFRSFQLIGSGILYIGATAAKVLLAIPTAILSGFDVLTLIIENKINAVIKNAQEAYNSIAWLWDGETTFGRVNFATNISSGIMEAYKSVEDTQERAAQAAKDLFNEIKENTRAAAKETRAATKDVGESLQSLPPKIEPVAKAAKKASKDMSSYNNALREIARLGMSEYEKKLDDIEHKEKEWLKVGIDKKTAAKAKAKLFDILETEEANKVLKEHASFLKEREELEKKYYEAIGEYEKAWAIESKKYKEEIKKLELTEEDAKKYLEIQKKKYFEPLTKTAKTAFSDIKNSWADTVSTMSKTVEDGFFDFFIGKTKSLKTALKDIGTNLMRDLISPYARTLAQGLAGGFGSFLGGGSNLAQLAADLGLKKNDSGGFSGQVGGTDVELSSTGQILRGASALDKGTTNLLSSISNLKTAYDTFTKGFGSPFSSIGGYLMNNGWTSSGAFFNGMGGGVNSLFGTNSMLSGTAGRGAAQAALSGYGSPYYSAGAATGGALVGGAVGYGIGSGLDKMFGANTYAPQTGMVAGAAVGGYAALAGSLSAVPVWGWIAAAVVLAIGGMIGKSKITDWGYQVGENLNLGLMKGLDSKDVNNWKEKTKKSWFSKSTSNQTSPIDSETVKMLSSYVRTTSTLLKEFTGGDFTLPARTYNKRTLIDEGFGGALIAGVMGRKFDKALSFGGNEGELEKTYRYWMEQAKKDKKETYELLAEYVGKINSNIKALKLESLSSELEKMKFAKDEAIDALKTLNSGLGALGNDFDFVGQDMAKQIEKAYREALKSDFSKESVDRYQALTEAYKQAKKAQDDYTKAIISFSQQIAQTQSSFYQAVGSDTTILTLQNIYTKFRVLSGSLAGDIGKDRLNEVSKLGSTADPKVWAEYFFRMSYQQMQEFLSQGNTELRKEFLNLITEHKNLLTANGGNEVWLKSLTGLQGVMKQIEALKLAEKAQSTLEIQKQQLANLNLQKSAIEKLASMATKIRETVIDNTTSQINYMLALQRAREAYAKGEYDSKAYDELNSAITKQQQYLKDTSATYADYHHSMLKMANEVEGVAKGASLQDISEQIKRLDKLLNSANNSYESQLAALNEQKKQLEIDAQNQINTLWKLLGEGSPIAAYLQAVKDAILSGKQAPAYGGGSISNIATTATTANGALLTNQLEKDINSIYLSTIGRSVEQAGLDAWVVKARAENLSKEQLKAQIEQTARNITGSNDRSDWLEWSKKRGYKAFADGGIVTRPTRALIGEAGYDEAVIPLKDGRGVKVDMDGAIGALAAITERIEKLVTNIERNLREVNMRQRESNDNGAQLVRVVS</sequence>
<evidence type="ECO:0000313" key="3">
    <source>
        <dbReference type="EMBL" id="EKU10972.1"/>
    </source>
</evidence>
<feature type="coiled-coil region" evidence="1">
    <location>
        <begin position="1471"/>
        <end position="1498"/>
    </location>
</feature>
<feature type="transmembrane region" description="Helical" evidence="2">
    <location>
        <begin position="808"/>
        <end position="829"/>
    </location>
</feature>
<name>M5IEZ0_9BACT</name>
<gene>
    <name evidence="3" type="ORF">CSUNSWCD_2468</name>
</gene>
<dbReference type="Proteomes" id="UP000011939">
    <property type="component" value="Unassembled WGS sequence"/>
</dbReference>
<feature type="coiled-coil region" evidence="1">
    <location>
        <begin position="12"/>
        <end position="39"/>
    </location>
</feature>
<feature type="coiled-coil region" evidence="1">
    <location>
        <begin position="1230"/>
        <end position="1257"/>
    </location>
</feature>
<dbReference type="STRING" id="1244083.CSUNSWCD_2468"/>
<dbReference type="EMBL" id="AMZQ01000009">
    <property type="protein sequence ID" value="EKU10972.1"/>
    <property type="molecule type" value="Genomic_DNA"/>
</dbReference>
<feature type="transmembrane region" description="Helical" evidence="2">
    <location>
        <begin position="775"/>
        <end position="796"/>
    </location>
</feature>
<comment type="caution">
    <text evidence="3">The sequence shown here is derived from an EMBL/GenBank/DDBJ whole genome shotgun (WGS) entry which is preliminary data.</text>
</comment>
<keyword evidence="2" id="KW-1133">Transmembrane helix</keyword>
<dbReference type="OrthoDB" id="5350549at2"/>
<accession>M5IEZ0</accession>
<dbReference type="eggNOG" id="COG3941">
    <property type="taxonomic scope" value="Bacteria"/>
</dbReference>
<keyword evidence="2" id="KW-0812">Transmembrane</keyword>
<keyword evidence="1" id="KW-0175">Coiled coil</keyword>
<keyword evidence="2" id="KW-0472">Membrane</keyword>
<evidence type="ECO:0000256" key="1">
    <source>
        <dbReference type="SAM" id="Coils"/>
    </source>
</evidence>